<proteinExistence type="predicted"/>
<reference evidence="1 2" key="2">
    <citation type="submission" date="2018-11" db="EMBL/GenBank/DDBJ databases">
        <authorList>
            <consortium name="Pathogen Informatics"/>
        </authorList>
    </citation>
    <scope>NUCLEOTIDE SEQUENCE [LARGE SCALE GENOMIC DNA]</scope>
    <source>
        <strain evidence="1 2">MHpl1</strain>
    </source>
</reference>
<evidence type="ECO:0000313" key="3">
    <source>
        <dbReference type="WBParaSite" id="HPLM_0001689201-mRNA-1"/>
    </source>
</evidence>
<evidence type="ECO:0000313" key="2">
    <source>
        <dbReference type="Proteomes" id="UP000268014"/>
    </source>
</evidence>
<keyword evidence="2" id="KW-1185">Reference proteome</keyword>
<protein>
    <submittedName>
        <fullName evidence="3">Secreted protein</fullName>
    </submittedName>
</protein>
<dbReference type="Proteomes" id="UP000268014">
    <property type="component" value="Unassembled WGS sequence"/>
</dbReference>
<dbReference type="EMBL" id="UZAF01019642">
    <property type="protein sequence ID" value="VDO62253.1"/>
    <property type="molecule type" value="Genomic_DNA"/>
</dbReference>
<accession>A0A0N4WYE4</accession>
<name>A0A0N4WYE4_HAEPC</name>
<sequence>MPARFTSLNQWIFDVLEHGHFSWFLISEPNISTCMSSQIFRHCFSTLCRTSAYFIYSGRACVYDRNRKHRD</sequence>
<reference evidence="3" key="1">
    <citation type="submission" date="2017-02" db="UniProtKB">
        <authorList>
            <consortium name="WormBaseParasite"/>
        </authorList>
    </citation>
    <scope>IDENTIFICATION</scope>
</reference>
<organism evidence="3">
    <name type="scientific">Haemonchus placei</name>
    <name type="common">Barber's pole worm</name>
    <dbReference type="NCBI Taxonomy" id="6290"/>
    <lineage>
        <taxon>Eukaryota</taxon>
        <taxon>Metazoa</taxon>
        <taxon>Ecdysozoa</taxon>
        <taxon>Nematoda</taxon>
        <taxon>Chromadorea</taxon>
        <taxon>Rhabditida</taxon>
        <taxon>Rhabditina</taxon>
        <taxon>Rhabditomorpha</taxon>
        <taxon>Strongyloidea</taxon>
        <taxon>Trichostrongylidae</taxon>
        <taxon>Haemonchus</taxon>
    </lineage>
</organism>
<dbReference type="WBParaSite" id="HPLM_0001689201-mRNA-1">
    <property type="protein sequence ID" value="HPLM_0001689201-mRNA-1"/>
    <property type="gene ID" value="HPLM_0001689201"/>
</dbReference>
<dbReference type="AlphaFoldDB" id="A0A0N4WYE4"/>
<evidence type="ECO:0000313" key="1">
    <source>
        <dbReference type="EMBL" id="VDO62253.1"/>
    </source>
</evidence>
<gene>
    <name evidence="1" type="ORF">HPLM_LOCUS16884</name>
</gene>